<keyword evidence="4" id="KW-1185">Reference proteome</keyword>
<dbReference type="InterPro" id="IPR042047">
    <property type="entry name" value="SleB_dom1"/>
</dbReference>
<name>A0A2K2FTB2_9SPHN</name>
<evidence type="ECO:0000313" key="3">
    <source>
        <dbReference type="EMBL" id="PNU02037.1"/>
    </source>
</evidence>
<proteinExistence type="predicted"/>
<evidence type="ECO:0000256" key="1">
    <source>
        <dbReference type="SAM" id="MobiDB-lite"/>
    </source>
</evidence>
<dbReference type="Pfam" id="PF07486">
    <property type="entry name" value="Hydrolase_2"/>
    <property type="match status" value="1"/>
</dbReference>
<evidence type="ECO:0000313" key="4">
    <source>
        <dbReference type="Proteomes" id="UP000236327"/>
    </source>
</evidence>
<gene>
    <name evidence="3" type="ORF">A8V01_11110</name>
</gene>
<feature type="region of interest" description="Disordered" evidence="1">
    <location>
        <begin position="245"/>
        <end position="264"/>
    </location>
</feature>
<evidence type="ECO:0000259" key="2">
    <source>
        <dbReference type="Pfam" id="PF07486"/>
    </source>
</evidence>
<dbReference type="Gene3D" id="1.10.10.2520">
    <property type="entry name" value="Cell wall hydrolase SleB, domain 1"/>
    <property type="match status" value="1"/>
</dbReference>
<accession>A0A2K2FTB2</accession>
<keyword evidence="3" id="KW-0378">Hydrolase</keyword>
<dbReference type="GO" id="GO:0016787">
    <property type="term" value="F:hydrolase activity"/>
    <property type="evidence" value="ECO:0007669"/>
    <property type="project" value="UniProtKB-KW"/>
</dbReference>
<sequence length="301" mass="32237">MPFEQAGASFPGSAFYYLEAEQRPLQVGEGIRSDTDDTVSGPLPTARPIHIDNSGVDRTRALQCMTAAIYYEAASEPDAGQRAVAQVVLNRVAHPAYPKTVCGVVYQGSERPTGCQFSFTCDGSLARRPQRMFWDRAENVARQALAGFVYTPVGLATHYHTLQVSPYWVPSLQYLSTIGAHRFYAFRGAAGSPATFRFAYLGGEPMAAPHRRDDSADTAAAAAALDPLALQRAFGTAQPAKMEPVAQAAPVAPASPPPPAYSAQVQQRGGDTLYKAQNLPDSQGIKAEYANSGRWIAAPAN</sequence>
<protein>
    <submittedName>
        <fullName evidence="3">Cell wall hydrolase</fullName>
    </submittedName>
</protein>
<organism evidence="3 4">
    <name type="scientific">Novosphingobium guangzhouense</name>
    <dbReference type="NCBI Taxonomy" id="1850347"/>
    <lineage>
        <taxon>Bacteria</taxon>
        <taxon>Pseudomonadati</taxon>
        <taxon>Pseudomonadota</taxon>
        <taxon>Alphaproteobacteria</taxon>
        <taxon>Sphingomonadales</taxon>
        <taxon>Sphingomonadaceae</taxon>
        <taxon>Novosphingobium</taxon>
    </lineage>
</organism>
<reference evidence="3 4" key="1">
    <citation type="submission" date="2016-05" db="EMBL/GenBank/DDBJ databases">
        <title>Complete genome sequence of Novosphingobium guangzhouense SA925(T).</title>
        <authorList>
            <person name="Sha S."/>
        </authorList>
    </citation>
    <scope>NUCLEOTIDE SEQUENCE [LARGE SCALE GENOMIC DNA]</scope>
    <source>
        <strain evidence="3 4">SA925</strain>
    </source>
</reference>
<dbReference type="Proteomes" id="UP000236327">
    <property type="component" value="Unassembled WGS sequence"/>
</dbReference>
<dbReference type="AlphaFoldDB" id="A0A2K2FTB2"/>
<feature type="domain" description="Cell wall hydrolase SleB" evidence="2">
    <location>
        <begin position="75"/>
        <end position="184"/>
    </location>
</feature>
<comment type="caution">
    <text evidence="3">The sequence shown here is derived from an EMBL/GenBank/DDBJ whole genome shotgun (WGS) entry which is preliminary data.</text>
</comment>
<dbReference type="InterPro" id="IPR011105">
    <property type="entry name" value="Cell_wall_hydrolase_SleB"/>
</dbReference>
<dbReference type="EMBL" id="LYMM01000095">
    <property type="protein sequence ID" value="PNU02037.1"/>
    <property type="molecule type" value="Genomic_DNA"/>
</dbReference>